<feature type="transmembrane region" description="Helical" evidence="1">
    <location>
        <begin position="21"/>
        <end position="43"/>
    </location>
</feature>
<accession>A0A0A9BX22</accession>
<sequence length="53" mass="6163">MGHCHCYITFEKEGKKLCACFILRLYLLVLFGSVNLLVIHRFVPYFLVLFPGV</sequence>
<dbReference type="AlphaFoldDB" id="A0A0A9BX22"/>
<keyword evidence="1" id="KW-0472">Membrane</keyword>
<keyword evidence="1" id="KW-1133">Transmembrane helix</keyword>
<organism evidence="2">
    <name type="scientific">Arundo donax</name>
    <name type="common">Giant reed</name>
    <name type="synonym">Donax arundinaceus</name>
    <dbReference type="NCBI Taxonomy" id="35708"/>
    <lineage>
        <taxon>Eukaryota</taxon>
        <taxon>Viridiplantae</taxon>
        <taxon>Streptophyta</taxon>
        <taxon>Embryophyta</taxon>
        <taxon>Tracheophyta</taxon>
        <taxon>Spermatophyta</taxon>
        <taxon>Magnoliopsida</taxon>
        <taxon>Liliopsida</taxon>
        <taxon>Poales</taxon>
        <taxon>Poaceae</taxon>
        <taxon>PACMAD clade</taxon>
        <taxon>Arundinoideae</taxon>
        <taxon>Arundineae</taxon>
        <taxon>Arundo</taxon>
    </lineage>
</organism>
<reference evidence="2" key="2">
    <citation type="journal article" date="2015" name="Data Brief">
        <title>Shoot transcriptome of the giant reed, Arundo donax.</title>
        <authorList>
            <person name="Barrero R.A."/>
            <person name="Guerrero F.D."/>
            <person name="Moolhuijzen P."/>
            <person name="Goolsby J.A."/>
            <person name="Tidwell J."/>
            <person name="Bellgard S.E."/>
            <person name="Bellgard M.I."/>
        </authorList>
    </citation>
    <scope>NUCLEOTIDE SEQUENCE</scope>
    <source>
        <tissue evidence="2">Shoot tissue taken approximately 20 cm above the soil surface</tissue>
    </source>
</reference>
<protein>
    <submittedName>
        <fullName evidence="2">Uncharacterized protein</fullName>
    </submittedName>
</protein>
<reference evidence="2" key="1">
    <citation type="submission" date="2014-09" db="EMBL/GenBank/DDBJ databases">
        <authorList>
            <person name="Magalhaes I.L.F."/>
            <person name="Oliveira U."/>
            <person name="Santos F.R."/>
            <person name="Vidigal T.H.D.A."/>
            <person name="Brescovit A.D."/>
            <person name="Santos A.J."/>
        </authorList>
    </citation>
    <scope>NUCLEOTIDE SEQUENCE</scope>
    <source>
        <tissue evidence="2">Shoot tissue taken approximately 20 cm above the soil surface</tissue>
    </source>
</reference>
<keyword evidence="1" id="KW-0812">Transmembrane</keyword>
<evidence type="ECO:0000313" key="2">
    <source>
        <dbReference type="EMBL" id="JAD63812.1"/>
    </source>
</evidence>
<proteinExistence type="predicted"/>
<name>A0A0A9BX22_ARUDO</name>
<dbReference type="EMBL" id="GBRH01234083">
    <property type="protein sequence ID" value="JAD63812.1"/>
    <property type="molecule type" value="Transcribed_RNA"/>
</dbReference>
<evidence type="ECO:0000256" key="1">
    <source>
        <dbReference type="SAM" id="Phobius"/>
    </source>
</evidence>